<proteinExistence type="predicted"/>
<accession>A0A3P3XYP2</accession>
<dbReference type="GO" id="GO:0046856">
    <property type="term" value="P:phosphatidylinositol dephosphorylation"/>
    <property type="evidence" value="ECO:0007669"/>
    <property type="project" value="TreeGrafter"/>
</dbReference>
<dbReference type="PANTHER" id="PTHR45662:SF2">
    <property type="entry name" value="PHOSPHATIDYLINOSITOL-3-PHOSPHATASE SAC1"/>
    <property type="match status" value="1"/>
</dbReference>
<reference evidence="3 4" key="1">
    <citation type="submission" date="2018-03" db="EMBL/GenBank/DDBJ databases">
        <authorList>
            <person name="Fogelqvist J."/>
        </authorList>
    </citation>
    <scope>NUCLEOTIDE SEQUENCE [LARGE SCALE GENOMIC DNA]</scope>
</reference>
<geneLocation type="mitochondrion" evidence="3"/>
<keyword evidence="3" id="KW-0496">Mitochondrion</keyword>
<dbReference type="InterPro" id="IPR002013">
    <property type="entry name" value="SAC_dom"/>
</dbReference>
<dbReference type="PANTHER" id="PTHR45662">
    <property type="entry name" value="PHOSPHATIDYLINOSITIDE PHOSPHATASE SAC1"/>
    <property type="match status" value="1"/>
</dbReference>
<organism evidence="3 4">
    <name type="scientific">Plasmodiophora brassicae</name>
    <name type="common">Clubroot disease agent</name>
    <dbReference type="NCBI Taxonomy" id="37360"/>
    <lineage>
        <taxon>Eukaryota</taxon>
        <taxon>Sar</taxon>
        <taxon>Rhizaria</taxon>
        <taxon>Endomyxa</taxon>
        <taxon>Phytomyxea</taxon>
        <taxon>Plasmodiophorida</taxon>
        <taxon>Plasmodiophoridae</taxon>
        <taxon>Plasmodiophora</taxon>
    </lineage>
</organism>
<evidence type="ECO:0000313" key="3">
    <source>
        <dbReference type="EMBL" id="SPQ92950.1"/>
    </source>
</evidence>
<keyword evidence="1" id="KW-0812">Transmembrane</keyword>
<evidence type="ECO:0000313" key="4">
    <source>
        <dbReference type="Proteomes" id="UP000290189"/>
    </source>
</evidence>
<feature type="transmembrane region" description="Helical" evidence="1">
    <location>
        <begin position="533"/>
        <end position="553"/>
    </location>
</feature>
<protein>
    <recommendedName>
        <fullName evidence="2">SAC domain-containing protein</fullName>
    </recommendedName>
</protein>
<dbReference type="EMBL" id="OVEO01000001">
    <property type="protein sequence ID" value="SPQ92950.1"/>
    <property type="molecule type" value="Genomic_DNA"/>
</dbReference>
<dbReference type="Pfam" id="PF02383">
    <property type="entry name" value="Syja_N"/>
    <property type="match status" value="2"/>
</dbReference>
<dbReference type="AlphaFoldDB" id="A0A3P3XYP2"/>
<evidence type="ECO:0000256" key="1">
    <source>
        <dbReference type="SAM" id="Phobius"/>
    </source>
</evidence>
<sequence>MRLYVLPDKFVVERDLDDPLGSNLHIQRGDGGAVAVADRLDPSLVLQAVSEHTFGVVGVLKLLRGRYLLHVSEARVVASMNSKPIYAVVRAKIIPFSSRRVEDDLPDHVVRNEEKVYLEMVEQVLSSSAFHFSYGYDLTHTVQRIAALNDTSMNLVGRADERFFWNRYLLSDYLSVNVDPCFIVLASGFFTSVRVDALDIVYALFSRRSCRNAGTRFTRRGVDHSAAAVNFAEQEQIIVKGATVSSFVQTRGAESLALCKRNLDEHATLYGRSILVNLVNQKGRELAIKNAFETGVPPYSPSSSHPYSLISFDFHNECKRMRYENIGKLVAEVRSEFDPMGFFLGTYAPKDNSWKVQKEQHGCFRTNCMDCLDRTNVVQSVFAERVLETQLRAVGASTVGLDGPLSHTFKVVWADNADALSLQYSGTGALKTDFTRTGKRSVTGALNDARNSITRYYLNNFCDGFRQDSIDLFLGNYRPDLKSVSNHEELPYADPSPNGGLRSVWQYVVSRSMMILMAALLATFGLPSESRPTLSSLIAVTLFIGPAVTLFAAHHDGRRFVDKPRFLPLAGAVFPGADDGAVDANKDKRQ</sequence>
<keyword evidence="1" id="KW-1133">Transmembrane helix</keyword>
<dbReference type="Proteomes" id="UP000290189">
    <property type="component" value="Unassembled WGS sequence"/>
</dbReference>
<feature type="transmembrane region" description="Helical" evidence="1">
    <location>
        <begin position="508"/>
        <end position="527"/>
    </location>
</feature>
<dbReference type="GO" id="GO:0005783">
    <property type="term" value="C:endoplasmic reticulum"/>
    <property type="evidence" value="ECO:0007669"/>
    <property type="project" value="TreeGrafter"/>
</dbReference>
<gene>
    <name evidence="3" type="ORF">PLBR_LOCUS165</name>
</gene>
<evidence type="ECO:0000259" key="2">
    <source>
        <dbReference type="PROSITE" id="PS50275"/>
    </source>
</evidence>
<feature type="domain" description="SAC" evidence="2">
    <location>
        <begin position="121"/>
        <end position="426"/>
    </location>
</feature>
<name>A0A3P3XYP2_PLABS</name>
<dbReference type="GO" id="GO:0043812">
    <property type="term" value="F:phosphatidylinositol-4-phosphate phosphatase activity"/>
    <property type="evidence" value="ECO:0007669"/>
    <property type="project" value="TreeGrafter"/>
</dbReference>
<keyword evidence="1" id="KW-0472">Membrane</keyword>
<dbReference type="PROSITE" id="PS50275">
    <property type="entry name" value="SAC"/>
    <property type="match status" value="1"/>
</dbReference>